<gene>
    <name evidence="2" type="ORF">TKK_016202</name>
</gene>
<evidence type="ECO:0000313" key="3">
    <source>
        <dbReference type="Proteomes" id="UP001627154"/>
    </source>
</evidence>
<dbReference type="Proteomes" id="UP001627154">
    <property type="component" value="Unassembled WGS sequence"/>
</dbReference>
<sequence length="111" mass="12496">MSSEGPIDTLGTTTTTMMIGLCCSGGWRCIKLASDARSHIQTRMLAGGREREREKEKKRRNIHPLVAVMTYSDCCSSQLQPRESHTQQEKDKEEKKRYSACCTLRGSRTGL</sequence>
<proteinExistence type="predicted"/>
<protein>
    <submittedName>
        <fullName evidence="2">Uncharacterized protein</fullName>
    </submittedName>
</protein>
<evidence type="ECO:0000313" key="2">
    <source>
        <dbReference type="EMBL" id="KAL3388775.1"/>
    </source>
</evidence>
<evidence type="ECO:0000256" key="1">
    <source>
        <dbReference type="SAM" id="MobiDB-lite"/>
    </source>
</evidence>
<accession>A0ABD2W6U3</accession>
<name>A0ABD2W6U3_9HYME</name>
<keyword evidence="3" id="KW-1185">Reference proteome</keyword>
<feature type="compositionally biased region" description="Basic and acidic residues" evidence="1">
    <location>
        <begin position="82"/>
        <end position="97"/>
    </location>
</feature>
<dbReference type="EMBL" id="JBJJXI010000128">
    <property type="protein sequence ID" value="KAL3388775.1"/>
    <property type="molecule type" value="Genomic_DNA"/>
</dbReference>
<organism evidence="2 3">
    <name type="scientific">Trichogramma kaykai</name>
    <dbReference type="NCBI Taxonomy" id="54128"/>
    <lineage>
        <taxon>Eukaryota</taxon>
        <taxon>Metazoa</taxon>
        <taxon>Ecdysozoa</taxon>
        <taxon>Arthropoda</taxon>
        <taxon>Hexapoda</taxon>
        <taxon>Insecta</taxon>
        <taxon>Pterygota</taxon>
        <taxon>Neoptera</taxon>
        <taxon>Endopterygota</taxon>
        <taxon>Hymenoptera</taxon>
        <taxon>Apocrita</taxon>
        <taxon>Proctotrupomorpha</taxon>
        <taxon>Chalcidoidea</taxon>
        <taxon>Trichogrammatidae</taxon>
        <taxon>Trichogramma</taxon>
    </lineage>
</organism>
<comment type="caution">
    <text evidence="2">The sequence shown here is derived from an EMBL/GenBank/DDBJ whole genome shotgun (WGS) entry which is preliminary data.</text>
</comment>
<reference evidence="2 3" key="1">
    <citation type="journal article" date="2024" name="bioRxiv">
        <title>A reference genome for Trichogramma kaykai: A tiny desert-dwelling parasitoid wasp with competing sex-ratio distorters.</title>
        <authorList>
            <person name="Culotta J."/>
            <person name="Lindsey A.R."/>
        </authorList>
    </citation>
    <scope>NUCLEOTIDE SEQUENCE [LARGE SCALE GENOMIC DNA]</scope>
    <source>
        <strain evidence="2 3">KSX58</strain>
    </source>
</reference>
<dbReference type="AlphaFoldDB" id="A0ABD2W6U3"/>
<feature type="region of interest" description="Disordered" evidence="1">
    <location>
        <begin position="77"/>
        <end position="98"/>
    </location>
</feature>